<sequence>MESTEQRLLNQELQKEIKTFKDKIKELECKLVTTNEQLDLYQEKALEYSQQNKQLRREVANERFYRAREDESKRYPSL</sequence>
<name>A0AAW1KLT2_POPJA</name>
<gene>
    <name evidence="2" type="ORF">QE152_g21578</name>
</gene>
<keyword evidence="1" id="KW-0175">Coiled coil</keyword>
<evidence type="ECO:0000256" key="1">
    <source>
        <dbReference type="SAM" id="Coils"/>
    </source>
</evidence>
<feature type="coiled-coil region" evidence="1">
    <location>
        <begin position="10"/>
        <end position="58"/>
    </location>
</feature>
<protein>
    <submittedName>
        <fullName evidence="2">Uncharacterized protein</fullName>
    </submittedName>
</protein>
<organism evidence="2 3">
    <name type="scientific">Popillia japonica</name>
    <name type="common">Japanese beetle</name>
    <dbReference type="NCBI Taxonomy" id="7064"/>
    <lineage>
        <taxon>Eukaryota</taxon>
        <taxon>Metazoa</taxon>
        <taxon>Ecdysozoa</taxon>
        <taxon>Arthropoda</taxon>
        <taxon>Hexapoda</taxon>
        <taxon>Insecta</taxon>
        <taxon>Pterygota</taxon>
        <taxon>Neoptera</taxon>
        <taxon>Endopterygota</taxon>
        <taxon>Coleoptera</taxon>
        <taxon>Polyphaga</taxon>
        <taxon>Scarabaeiformia</taxon>
        <taxon>Scarabaeidae</taxon>
        <taxon>Rutelinae</taxon>
        <taxon>Popillia</taxon>
    </lineage>
</organism>
<keyword evidence="3" id="KW-1185">Reference proteome</keyword>
<evidence type="ECO:0000313" key="3">
    <source>
        <dbReference type="Proteomes" id="UP001458880"/>
    </source>
</evidence>
<reference evidence="2 3" key="1">
    <citation type="journal article" date="2024" name="BMC Genomics">
        <title>De novo assembly and annotation of Popillia japonica's genome with initial clues to its potential as an invasive pest.</title>
        <authorList>
            <person name="Cucini C."/>
            <person name="Boschi S."/>
            <person name="Funari R."/>
            <person name="Cardaioli E."/>
            <person name="Iannotti N."/>
            <person name="Marturano G."/>
            <person name="Paoli F."/>
            <person name="Bruttini M."/>
            <person name="Carapelli A."/>
            <person name="Frati F."/>
            <person name="Nardi F."/>
        </authorList>
    </citation>
    <scope>NUCLEOTIDE SEQUENCE [LARGE SCALE GENOMIC DNA]</scope>
    <source>
        <strain evidence="2">DMR45628</strain>
    </source>
</reference>
<dbReference type="EMBL" id="JASPKY010000199">
    <property type="protein sequence ID" value="KAK9721471.1"/>
    <property type="molecule type" value="Genomic_DNA"/>
</dbReference>
<dbReference type="AlphaFoldDB" id="A0AAW1KLT2"/>
<proteinExistence type="predicted"/>
<accession>A0AAW1KLT2</accession>
<dbReference type="Proteomes" id="UP001458880">
    <property type="component" value="Unassembled WGS sequence"/>
</dbReference>
<comment type="caution">
    <text evidence="2">The sequence shown here is derived from an EMBL/GenBank/DDBJ whole genome shotgun (WGS) entry which is preliminary data.</text>
</comment>
<evidence type="ECO:0000313" key="2">
    <source>
        <dbReference type="EMBL" id="KAK9721471.1"/>
    </source>
</evidence>